<dbReference type="GO" id="GO:0005737">
    <property type="term" value="C:cytoplasm"/>
    <property type="evidence" value="ECO:0007669"/>
    <property type="project" value="TreeGrafter"/>
</dbReference>
<dbReference type="InterPro" id="IPR017441">
    <property type="entry name" value="Protein_kinase_ATP_BS"/>
</dbReference>
<evidence type="ECO:0000256" key="9">
    <source>
        <dbReference type="ARBA" id="ARBA00048679"/>
    </source>
</evidence>
<evidence type="ECO:0000313" key="13">
    <source>
        <dbReference type="EMBL" id="KOS18665.1"/>
    </source>
</evidence>
<evidence type="ECO:0000256" key="7">
    <source>
        <dbReference type="ARBA" id="ARBA00022840"/>
    </source>
</evidence>
<dbReference type="EMBL" id="LGSR01000020">
    <property type="protein sequence ID" value="KOS18665.1"/>
    <property type="molecule type" value="Genomic_DNA"/>
</dbReference>
<dbReference type="OrthoDB" id="248923at2759"/>
<feature type="compositionally biased region" description="Polar residues" evidence="11">
    <location>
        <begin position="402"/>
        <end position="413"/>
    </location>
</feature>
<sequence length="769" mass="83900">MQSRQLPGGNYSETKQKAIEDARSAQAIVLRECADASRDPPPYELQELIGKGSFGRVYKASRASLGQTVAVKIISLEDRDACDSGGADTLADIIKEVNTLKSLTSSGARNINVVLDTIVVGPSVWMVTEHCAGGSVASLMRPTSGLPEKWIIPILREVAEALYWVHRHGIIHRDIKCANVLIAEAGGVQLCDFGVAGIMETKFDKRHTVTGTLHWMAPELFDSSVAYGSEVDIWAFGSMAYEIASGLPPNATQRINIHQFGSHLKQYSPRLQGDFSDALKELVAFCLVDDPTRRPPIEDVQKHRYIFETEAEYPTASLSRLVADYKLWESQGGSRQSLFSAGGAQGPSRVPAACRLSGWEFNGFEEADWGDSDQLTLTSPGRLRAPLSPSGPPPPPPPSSGIQDSSLEDTPTQARRRRPPPNCPEIKVPLEKVFDPYTVSKYEDNSRRFYGGKTILSPVCENMMAEEPSGECLIDLDAAQRPASIFIDMDTIKPALRPLSTDFSDYIESTRGRTQDWTFPAAAAAALTPTTPSIDSFRIKDDDIFRIQDDLPSIASPPAPSPSFLYADSPVPSLSHPPNNRDSSASLIDLNACLFDDDYDNGNSNNSNNNSSSTRSNVKNLSINLASPPRYHYPQYVSPLLSSASLAFDLDAAPCPSPSYYYADADLDPPVPPLSRQLSYPDPLCTSAPATPGERSDFQWAPAPGLGLLAVDDLFSALPPLPKNPSLHVMHGLSSQDDLRDELRFMLCSLKEHLEYASDCIYEMSAPSE</sequence>
<dbReference type="AlphaFoldDB" id="A0A0M9VTC7"/>
<dbReference type="PROSITE" id="PS00107">
    <property type="entry name" value="PROTEIN_KINASE_ATP"/>
    <property type="match status" value="1"/>
</dbReference>
<dbReference type="GO" id="GO:0004674">
    <property type="term" value="F:protein serine/threonine kinase activity"/>
    <property type="evidence" value="ECO:0007669"/>
    <property type="project" value="UniProtKB-KW"/>
</dbReference>
<evidence type="ECO:0000256" key="2">
    <source>
        <dbReference type="ARBA" id="ARBA00012513"/>
    </source>
</evidence>
<dbReference type="PANTHER" id="PTHR48012:SF10">
    <property type="entry name" value="FI20177P1"/>
    <property type="match status" value="1"/>
</dbReference>
<dbReference type="PANTHER" id="PTHR48012">
    <property type="entry name" value="STERILE20-LIKE KINASE, ISOFORM B-RELATED"/>
    <property type="match status" value="1"/>
</dbReference>
<accession>A0A0M9VTC7</accession>
<keyword evidence="3" id="KW-0723">Serine/threonine-protein kinase</keyword>
<comment type="catalytic activity">
    <reaction evidence="9">
        <text>L-seryl-[protein] + ATP = O-phospho-L-seryl-[protein] + ADP + H(+)</text>
        <dbReference type="Rhea" id="RHEA:17989"/>
        <dbReference type="Rhea" id="RHEA-COMP:9863"/>
        <dbReference type="Rhea" id="RHEA-COMP:11604"/>
        <dbReference type="ChEBI" id="CHEBI:15378"/>
        <dbReference type="ChEBI" id="CHEBI:29999"/>
        <dbReference type="ChEBI" id="CHEBI:30616"/>
        <dbReference type="ChEBI" id="CHEBI:83421"/>
        <dbReference type="ChEBI" id="CHEBI:456216"/>
        <dbReference type="EC" id="2.7.11.1"/>
    </reaction>
</comment>
<dbReference type="GO" id="GO:0005524">
    <property type="term" value="F:ATP binding"/>
    <property type="evidence" value="ECO:0007669"/>
    <property type="project" value="UniProtKB-UniRule"/>
</dbReference>
<evidence type="ECO:0000256" key="4">
    <source>
        <dbReference type="ARBA" id="ARBA00022679"/>
    </source>
</evidence>
<evidence type="ECO:0000256" key="11">
    <source>
        <dbReference type="SAM" id="MobiDB-lite"/>
    </source>
</evidence>
<evidence type="ECO:0000256" key="10">
    <source>
        <dbReference type="PROSITE-ProRule" id="PRU10141"/>
    </source>
</evidence>
<comment type="caution">
    <text evidence="13">The sequence shown here is derived from an EMBL/GenBank/DDBJ whole genome shotgun (WGS) entry which is preliminary data.</text>
</comment>
<dbReference type="STRING" id="150374.A0A0M9VTC7"/>
<dbReference type="Gene3D" id="1.10.510.10">
    <property type="entry name" value="Transferase(Phosphotransferase) domain 1"/>
    <property type="match status" value="1"/>
</dbReference>
<dbReference type="PROSITE" id="PS00108">
    <property type="entry name" value="PROTEIN_KINASE_ST"/>
    <property type="match status" value="1"/>
</dbReference>
<feature type="compositionally biased region" description="Pro residues" evidence="11">
    <location>
        <begin position="389"/>
        <end position="399"/>
    </location>
</feature>
<feature type="domain" description="Protein kinase" evidence="12">
    <location>
        <begin position="43"/>
        <end position="306"/>
    </location>
</feature>
<evidence type="ECO:0000256" key="3">
    <source>
        <dbReference type="ARBA" id="ARBA00022527"/>
    </source>
</evidence>
<keyword evidence="5 10" id="KW-0547">Nucleotide-binding</keyword>
<comment type="similarity">
    <text evidence="1">Belongs to the protein kinase superfamily. STE Ser/Thr protein kinase family. STE20 subfamily.</text>
</comment>
<evidence type="ECO:0000256" key="8">
    <source>
        <dbReference type="ARBA" id="ARBA00047899"/>
    </source>
</evidence>
<keyword evidence="7 10" id="KW-0067">ATP-binding</keyword>
<reference evidence="13 14" key="1">
    <citation type="submission" date="2015-07" db="EMBL/GenBank/DDBJ databases">
        <title>The genome of the fungus Escovopsis weberi, a specialized disease agent of ant agriculture.</title>
        <authorList>
            <person name="de Man T.J."/>
            <person name="Stajich J.E."/>
            <person name="Kubicek C.P."/>
            <person name="Chenthamara K."/>
            <person name="Atanasova L."/>
            <person name="Druzhinina I.S."/>
            <person name="Birnbaum S."/>
            <person name="Barribeau S.M."/>
            <person name="Teiling C."/>
            <person name="Suen G."/>
            <person name="Currie C."/>
            <person name="Gerardo N.M."/>
        </authorList>
    </citation>
    <scope>NUCLEOTIDE SEQUENCE [LARGE SCALE GENOMIC DNA]</scope>
</reference>
<dbReference type="InterPro" id="IPR011009">
    <property type="entry name" value="Kinase-like_dom_sf"/>
</dbReference>
<evidence type="ECO:0000256" key="1">
    <source>
        <dbReference type="ARBA" id="ARBA00008874"/>
    </source>
</evidence>
<dbReference type="InterPro" id="IPR000719">
    <property type="entry name" value="Prot_kinase_dom"/>
</dbReference>
<keyword evidence="6 13" id="KW-0418">Kinase</keyword>
<evidence type="ECO:0000259" key="12">
    <source>
        <dbReference type="PROSITE" id="PS50011"/>
    </source>
</evidence>
<dbReference type="Proteomes" id="UP000053831">
    <property type="component" value="Unassembled WGS sequence"/>
</dbReference>
<organism evidence="13 14">
    <name type="scientific">Escovopsis weberi</name>
    <dbReference type="NCBI Taxonomy" id="150374"/>
    <lineage>
        <taxon>Eukaryota</taxon>
        <taxon>Fungi</taxon>
        <taxon>Dikarya</taxon>
        <taxon>Ascomycota</taxon>
        <taxon>Pezizomycotina</taxon>
        <taxon>Sordariomycetes</taxon>
        <taxon>Hypocreomycetidae</taxon>
        <taxon>Hypocreales</taxon>
        <taxon>Hypocreaceae</taxon>
        <taxon>Escovopsis</taxon>
    </lineage>
</organism>
<dbReference type="PROSITE" id="PS50011">
    <property type="entry name" value="PROTEIN_KINASE_DOM"/>
    <property type="match status" value="1"/>
</dbReference>
<dbReference type="InterPro" id="IPR050629">
    <property type="entry name" value="STE20/SPS1-PAK"/>
</dbReference>
<dbReference type="InterPro" id="IPR008271">
    <property type="entry name" value="Ser/Thr_kinase_AS"/>
</dbReference>
<dbReference type="SUPFAM" id="SSF56112">
    <property type="entry name" value="Protein kinase-like (PK-like)"/>
    <property type="match status" value="1"/>
</dbReference>
<dbReference type="SMART" id="SM00220">
    <property type="entry name" value="S_TKc"/>
    <property type="match status" value="1"/>
</dbReference>
<dbReference type="Pfam" id="PF00069">
    <property type="entry name" value="Pkinase"/>
    <property type="match status" value="1"/>
</dbReference>
<keyword evidence="14" id="KW-1185">Reference proteome</keyword>
<feature type="region of interest" description="Disordered" evidence="11">
    <location>
        <begin position="370"/>
        <end position="427"/>
    </location>
</feature>
<dbReference type="EC" id="2.7.11.1" evidence="2"/>
<evidence type="ECO:0000313" key="14">
    <source>
        <dbReference type="Proteomes" id="UP000053831"/>
    </source>
</evidence>
<evidence type="ECO:0000256" key="6">
    <source>
        <dbReference type="ARBA" id="ARBA00022777"/>
    </source>
</evidence>
<evidence type="ECO:0000256" key="5">
    <source>
        <dbReference type="ARBA" id="ARBA00022741"/>
    </source>
</evidence>
<proteinExistence type="inferred from homology"/>
<gene>
    <name evidence="13" type="ORF">ESCO_000175</name>
</gene>
<keyword evidence="4" id="KW-0808">Transferase</keyword>
<feature type="binding site" evidence="10">
    <location>
        <position position="72"/>
    </location>
    <ligand>
        <name>ATP</name>
        <dbReference type="ChEBI" id="CHEBI:30616"/>
    </ligand>
</feature>
<name>A0A0M9VTC7_ESCWE</name>
<protein>
    <recommendedName>
        <fullName evidence="2">non-specific serine/threonine protein kinase</fullName>
        <ecNumber evidence="2">2.7.11.1</ecNumber>
    </recommendedName>
</protein>
<comment type="catalytic activity">
    <reaction evidence="8">
        <text>L-threonyl-[protein] + ATP = O-phospho-L-threonyl-[protein] + ADP + H(+)</text>
        <dbReference type="Rhea" id="RHEA:46608"/>
        <dbReference type="Rhea" id="RHEA-COMP:11060"/>
        <dbReference type="Rhea" id="RHEA-COMP:11605"/>
        <dbReference type="ChEBI" id="CHEBI:15378"/>
        <dbReference type="ChEBI" id="CHEBI:30013"/>
        <dbReference type="ChEBI" id="CHEBI:30616"/>
        <dbReference type="ChEBI" id="CHEBI:61977"/>
        <dbReference type="ChEBI" id="CHEBI:456216"/>
        <dbReference type="EC" id="2.7.11.1"/>
    </reaction>
</comment>